<protein>
    <recommendedName>
        <fullName evidence="4">G-protein coupled receptors family 1 profile domain-containing protein</fullName>
    </recommendedName>
</protein>
<evidence type="ECO:0000313" key="2">
    <source>
        <dbReference type="EMBL" id="KAK6750427.1"/>
    </source>
</evidence>
<name>A0ABR1DIX7_NECAM</name>
<dbReference type="Pfam" id="PF10318">
    <property type="entry name" value="7TM_GPCR_Srh"/>
    <property type="match status" value="1"/>
</dbReference>
<keyword evidence="1" id="KW-0812">Transmembrane</keyword>
<evidence type="ECO:0008006" key="4">
    <source>
        <dbReference type="Google" id="ProtNLM"/>
    </source>
</evidence>
<reference evidence="2 3" key="1">
    <citation type="submission" date="2023-08" db="EMBL/GenBank/DDBJ databases">
        <title>A Necator americanus chromosomal reference genome.</title>
        <authorList>
            <person name="Ilik V."/>
            <person name="Petrzelkova K.J."/>
            <person name="Pardy F."/>
            <person name="Fuh T."/>
            <person name="Niatou-Singa F.S."/>
            <person name="Gouil Q."/>
            <person name="Baker L."/>
            <person name="Ritchie M.E."/>
            <person name="Jex A.R."/>
            <person name="Gazzola D."/>
            <person name="Li H."/>
            <person name="Toshio Fujiwara R."/>
            <person name="Zhan B."/>
            <person name="Aroian R.V."/>
            <person name="Pafco B."/>
            <person name="Schwarz E.M."/>
        </authorList>
    </citation>
    <scope>NUCLEOTIDE SEQUENCE [LARGE SCALE GENOMIC DNA]</scope>
    <source>
        <strain evidence="2 3">Aroian</strain>
        <tissue evidence="2">Whole animal</tissue>
    </source>
</reference>
<comment type="caution">
    <text evidence="2">The sequence shown here is derived from an EMBL/GenBank/DDBJ whole genome shotgun (WGS) entry which is preliminary data.</text>
</comment>
<keyword evidence="1" id="KW-1133">Transmembrane helix</keyword>
<evidence type="ECO:0000313" key="3">
    <source>
        <dbReference type="Proteomes" id="UP001303046"/>
    </source>
</evidence>
<gene>
    <name evidence="2" type="primary">Necator_chrIV.g15714</name>
    <name evidence="2" type="ORF">RB195_002419</name>
</gene>
<feature type="transmembrane region" description="Helical" evidence="1">
    <location>
        <begin position="61"/>
        <end position="82"/>
    </location>
</feature>
<dbReference type="EMBL" id="JAVFWL010000004">
    <property type="protein sequence ID" value="KAK6750427.1"/>
    <property type="molecule type" value="Genomic_DNA"/>
</dbReference>
<accession>A0ABR1DIX7</accession>
<keyword evidence="1" id="KW-0472">Membrane</keyword>
<dbReference type="Proteomes" id="UP001303046">
    <property type="component" value="Unassembled WGS sequence"/>
</dbReference>
<keyword evidence="3" id="KW-1185">Reference proteome</keyword>
<evidence type="ECO:0000256" key="1">
    <source>
        <dbReference type="SAM" id="Phobius"/>
    </source>
</evidence>
<proteinExistence type="predicted"/>
<feature type="transmembrane region" description="Helical" evidence="1">
    <location>
        <begin position="94"/>
        <end position="118"/>
    </location>
</feature>
<dbReference type="InterPro" id="IPR019422">
    <property type="entry name" value="7TM_GPCR_serpentine_rcpt_Srh"/>
</dbReference>
<sequence length="166" mass="19019">MIIILTKTPPHMKVYKWIVVNMTATTFFSDFIICFLFDPIPLFPEIACYSRTWLANVSEDASYVLLITIPAVTTLVPMVILFSTRYVKVPLGAAFWNMIISQMVALHSPLNTIAIIVATRHYRRELFRYFRKGLYIFSNGKVNPRPSSSFTKPESTIMTGIRTTNK</sequence>
<feature type="transmembrane region" description="Helical" evidence="1">
    <location>
        <begin position="17"/>
        <end position="40"/>
    </location>
</feature>
<organism evidence="2 3">
    <name type="scientific">Necator americanus</name>
    <name type="common">Human hookworm</name>
    <dbReference type="NCBI Taxonomy" id="51031"/>
    <lineage>
        <taxon>Eukaryota</taxon>
        <taxon>Metazoa</taxon>
        <taxon>Ecdysozoa</taxon>
        <taxon>Nematoda</taxon>
        <taxon>Chromadorea</taxon>
        <taxon>Rhabditida</taxon>
        <taxon>Rhabditina</taxon>
        <taxon>Rhabditomorpha</taxon>
        <taxon>Strongyloidea</taxon>
        <taxon>Ancylostomatidae</taxon>
        <taxon>Bunostominae</taxon>
        <taxon>Necator</taxon>
    </lineage>
</organism>